<proteinExistence type="inferred from homology"/>
<sequence length="484" mass="55595">MQCESGYRTDSAGRTGSTLTKETERQLAELIERVAGKKPPVSSYSRMWIMGSTQAKVAMTFLASWVQCLFSDADRKERMRNEARLKAALELLGTMGYLRGAVMKLGQLLANLPEVIPEEVAEILGKLHFQAPAMHFSMVREVFLDEFRREPEEIFASFERKAFAAASLGQVHRARLHTGEEVAVKIQYPHIARTIRADMRNLRLLLQPMRMTEDWPNLLDKLADVEQMLLMEADYQQEAAFGTEIRSHFSPEEGIVVPRVFGEYSTGRVLTTEYLRGLHLDQFLALDPDQALRDHFTHLYTAATMRLLYRVHWLMADPNPGNYIFMEDGRLGIVDFGCTRVLSEDEWSLQRQVEDAVLKGDEAEMKRLVAKASLYESAEEMGPERLEVVGRSIRWMLEPWQTEGLFDFGDRDFFCRGVDALMDVARRRYTRGMPVHIWSTRFILGARAIVYRLKGRCDFRKIYDKESGGADRTRIHAADEVFND</sequence>
<name>B9M8A9_GEODF</name>
<gene>
    <name evidence="7" type="ordered locus">Geob_2019</name>
</gene>
<dbReference type="InterPro" id="IPR004147">
    <property type="entry name" value="ABC1_dom"/>
</dbReference>
<dbReference type="STRING" id="316067.Geob_2019"/>
<comment type="similarity">
    <text evidence="1">Belongs to the protein kinase superfamily. ADCK protein kinase family.</text>
</comment>
<dbReference type="InterPro" id="IPR011009">
    <property type="entry name" value="Kinase-like_dom_sf"/>
</dbReference>
<dbReference type="eggNOG" id="COG0661">
    <property type="taxonomic scope" value="Bacteria"/>
</dbReference>
<keyword evidence="3" id="KW-0547">Nucleotide-binding</keyword>
<dbReference type="HOGENOM" id="CLU_006533_9_3_7"/>
<dbReference type="CDD" id="cd13970">
    <property type="entry name" value="ABC1_ADCK3"/>
    <property type="match status" value="1"/>
</dbReference>
<dbReference type="Pfam" id="PF03109">
    <property type="entry name" value="ABC1"/>
    <property type="match status" value="1"/>
</dbReference>
<keyword evidence="7" id="KW-0418">Kinase</keyword>
<dbReference type="AlphaFoldDB" id="B9M8A9"/>
<evidence type="ECO:0000256" key="2">
    <source>
        <dbReference type="ARBA" id="ARBA00022679"/>
    </source>
</evidence>
<dbReference type="PANTHER" id="PTHR43851">
    <property type="match status" value="1"/>
</dbReference>
<dbReference type="PROSITE" id="PS50011">
    <property type="entry name" value="PROTEIN_KINASE_DOM"/>
    <property type="match status" value="1"/>
</dbReference>
<evidence type="ECO:0000313" key="8">
    <source>
        <dbReference type="Proteomes" id="UP000007721"/>
    </source>
</evidence>
<dbReference type="GO" id="GO:0005524">
    <property type="term" value="F:ATP binding"/>
    <property type="evidence" value="ECO:0007669"/>
    <property type="project" value="UniProtKB-KW"/>
</dbReference>
<dbReference type="GO" id="GO:0006744">
    <property type="term" value="P:ubiquinone biosynthetic process"/>
    <property type="evidence" value="ECO:0007669"/>
    <property type="project" value="TreeGrafter"/>
</dbReference>
<evidence type="ECO:0000256" key="3">
    <source>
        <dbReference type="ARBA" id="ARBA00022741"/>
    </source>
</evidence>
<dbReference type="InterPro" id="IPR034646">
    <property type="entry name" value="ADCK3_dom"/>
</dbReference>
<keyword evidence="4" id="KW-0067">ATP-binding</keyword>
<accession>B9M8A9</accession>
<dbReference type="KEGG" id="geo:Geob_2019"/>
<dbReference type="Proteomes" id="UP000007721">
    <property type="component" value="Chromosome"/>
</dbReference>
<evidence type="ECO:0000256" key="5">
    <source>
        <dbReference type="SAM" id="MobiDB-lite"/>
    </source>
</evidence>
<evidence type="ECO:0000256" key="4">
    <source>
        <dbReference type="ARBA" id="ARBA00022840"/>
    </source>
</evidence>
<dbReference type="OrthoDB" id="9795390at2"/>
<dbReference type="SUPFAM" id="SSF56112">
    <property type="entry name" value="Protein kinase-like (PK-like)"/>
    <property type="match status" value="1"/>
</dbReference>
<keyword evidence="8" id="KW-1185">Reference proteome</keyword>
<reference evidence="7 8" key="1">
    <citation type="submission" date="2009-01" db="EMBL/GenBank/DDBJ databases">
        <title>Complete sequence of Geobacter sp. FRC-32.</title>
        <authorList>
            <consortium name="US DOE Joint Genome Institute"/>
            <person name="Lucas S."/>
            <person name="Copeland A."/>
            <person name="Lapidus A."/>
            <person name="Glavina del Rio T."/>
            <person name="Dalin E."/>
            <person name="Tice H."/>
            <person name="Bruce D."/>
            <person name="Goodwin L."/>
            <person name="Pitluck S."/>
            <person name="Saunders E."/>
            <person name="Brettin T."/>
            <person name="Detter J.C."/>
            <person name="Han C."/>
            <person name="Larimer F."/>
            <person name="Land M."/>
            <person name="Hauser L."/>
            <person name="Kyrpides N."/>
            <person name="Ovchinnikova G."/>
            <person name="Kostka J."/>
            <person name="Richardson P."/>
        </authorList>
    </citation>
    <scope>NUCLEOTIDE SEQUENCE [LARGE SCALE GENOMIC DNA]</scope>
    <source>
        <strain evidence="8">DSM 22248 / JCM 15807 / FRC-32</strain>
    </source>
</reference>
<evidence type="ECO:0000256" key="1">
    <source>
        <dbReference type="ARBA" id="ARBA00009670"/>
    </source>
</evidence>
<dbReference type="GO" id="GO:0004672">
    <property type="term" value="F:protein kinase activity"/>
    <property type="evidence" value="ECO:0007669"/>
    <property type="project" value="InterPro"/>
</dbReference>
<dbReference type="RefSeq" id="WP_012647104.1">
    <property type="nucleotide sequence ID" value="NC_011979.1"/>
</dbReference>
<dbReference type="EMBL" id="CP001390">
    <property type="protein sequence ID" value="ACM20375.1"/>
    <property type="molecule type" value="Genomic_DNA"/>
</dbReference>
<dbReference type="PANTHER" id="PTHR43851:SF3">
    <property type="entry name" value="COENZYME Q8"/>
    <property type="match status" value="1"/>
</dbReference>
<evidence type="ECO:0000259" key="6">
    <source>
        <dbReference type="PROSITE" id="PS50011"/>
    </source>
</evidence>
<dbReference type="InterPro" id="IPR051409">
    <property type="entry name" value="Atypical_kinase_ADCK"/>
</dbReference>
<feature type="region of interest" description="Disordered" evidence="5">
    <location>
        <begin position="1"/>
        <end position="21"/>
    </location>
</feature>
<organism evidence="7 8">
    <name type="scientific">Geotalea daltonii (strain DSM 22248 / JCM 15807 / FRC-32)</name>
    <name type="common">Geobacter daltonii</name>
    <dbReference type="NCBI Taxonomy" id="316067"/>
    <lineage>
        <taxon>Bacteria</taxon>
        <taxon>Pseudomonadati</taxon>
        <taxon>Thermodesulfobacteriota</taxon>
        <taxon>Desulfuromonadia</taxon>
        <taxon>Geobacterales</taxon>
        <taxon>Geobacteraceae</taxon>
        <taxon>Geotalea</taxon>
    </lineage>
</organism>
<protein>
    <submittedName>
        <fullName evidence="7">Protein kinase, ABC1 domain-containing, putative</fullName>
    </submittedName>
</protein>
<feature type="domain" description="Protein kinase" evidence="6">
    <location>
        <begin position="157"/>
        <end position="484"/>
    </location>
</feature>
<keyword evidence="2" id="KW-0808">Transferase</keyword>
<dbReference type="InterPro" id="IPR000719">
    <property type="entry name" value="Prot_kinase_dom"/>
</dbReference>
<evidence type="ECO:0000313" key="7">
    <source>
        <dbReference type="EMBL" id="ACM20375.1"/>
    </source>
</evidence>